<keyword evidence="5 7" id="KW-0472">Membrane</keyword>
<dbReference type="EMBL" id="BSTI01000019">
    <property type="protein sequence ID" value="GLY69998.1"/>
    <property type="molecule type" value="Genomic_DNA"/>
</dbReference>
<dbReference type="Proteomes" id="UP001165136">
    <property type="component" value="Unassembled WGS sequence"/>
</dbReference>
<keyword evidence="3 7" id="KW-0812">Transmembrane</keyword>
<feature type="domain" description="ABC3 transporter permease C-terminal" evidence="8">
    <location>
        <begin position="70"/>
        <end position="189"/>
    </location>
</feature>
<feature type="transmembrane region" description="Helical" evidence="7">
    <location>
        <begin position="296"/>
        <end position="317"/>
    </location>
</feature>
<feature type="transmembrane region" description="Helical" evidence="7">
    <location>
        <begin position="236"/>
        <end position="261"/>
    </location>
</feature>
<comment type="subcellular location">
    <subcellularLocation>
        <location evidence="1">Cell membrane</location>
        <topology evidence="1">Multi-pass membrane protein</topology>
    </subcellularLocation>
</comment>
<evidence type="ECO:0000256" key="1">
    <source>
        <dbReference type="ARBA" id="ARBA00004651"/>
    </source>
</evidence>
<accession>A0A9W6VFT9</accession>
<dbReference type="InterPro" id="IPR003838">
    <property type="entry name" value="ABC3_permease_C"/>
</dbReference>
<feature type="transmembrane region" description="Helical" evidence="7">
    <location>
        <begin position="12"/>
        <end position="41"/>
    </location>
</feature>
<evidence type="ECO:0000256" key="4">
    <source>
        <dbReference type="ARBA" id="ARBA00022989"/>
    </source>
</evidence>
<sequence>MFELSLRTFRERWTLFVGAMVTVTLGVALVQSSLLILISAASPVLPPGLSEGQAAQLRTGYIAAITLLAMVLAIAAFLAVFIVSSTFAFTVAQRRRDLALLRLVGGSRGQLRRLLLSEALLLGLAGTALGVPLGLVVQRVQSAMLTSLGFLPDSFVPRWQDWIPAVSFGIGTGVAVLGVLAASRRAAKVRPLEALREEGQAARVMTLPRWLAGLLFLAGSIALVIVSRFVPPSGAVPISLGVSLAAAVGLSALSPLIVPLVGRVFGMLLRPSTLGGLAQANLTDGVRRSASTAAPLLVLVALVLGISGTMSTISGAANGEMARDLAADLVVQSGSPLPEHVSGVAVVSTETPVPITVTFDKSSDTKAKQKTKDVQALAVDPADYRQLHRLAPDSIADLHGMTMAASSGKGIPAGATVTARIGGRELALRVVATLPESASGKSTVLLPRELAPPGPARTFVRLAPGADADTVASAYRAAGASQVMTAAEWIAAASSKQDETSAGIMAVLMGLAGLYTVIAVINAVVIAGAERKAEFAAARATGLRRRQVVLMVLLESCAVAAIGLLFGCLAAVGTLTGIGSAMSRLAGTTVFTVPWLPLALVAAGAFVTVGVTSVLTTLSATRTAPVHLLGARE</sequence>
<feature type="transmembrane region" description="Helical" evidence="7">
    <location>
        <begin position="504"/>
        <end position="527"/>
    </location>
</feature>
<feature type="domain" description="ABC3 transporter permease C-terminal" evidence="8">
    <location>
        <begin position="507"/>
        <end position="624"/>
    </location>
</feature>
<evidence type="ECO:0000256" key="3">
    <source>
        <dbReference type="ARBA" id="ARBA00022692"/>
    </source>
</evidence>
<evidence type="ECO:0000256" key="2">
    <source>
        <dbReference type="ARBA" id="ARBA00022475"/>
    </source>
</evidence>
<dbReference type="GO" id="GO:0022857">
    <property type="term" value="F:transmembrane transporter activity"/>
    <property type="evidence" value="ECO:0007669"/>
    <property type="project" value="TreeGrafter"/>
</dbReference>
<comment type="caution">
    <text evidence="9">The sequence shown here is derived from an EMBL/GenBank/DDBJ whole genome shotgun (WGS) entry which is preliminary data.</text>
</comment>
<evidence type="ECO:0000313" key="9">
    <source>
        <dbReference type="EMBL" id="GLY69998.1"/>
    </source>
</evidence>
<evidence type="ECO:0000256" key="6">
    <source>
        <dbReference type="ARBA" id="ARBA00038076"/>
    </source>
</evidence>
<dbReference type="PANTHER" id="PTHR30572">
    <property type="entry name" value="MEMBRANE COMPONENT OF TRANSPORTER-RELATED"/>
    <property type="match status" value="1"/>
</dbReference>
<reference evidence="9" key="1">
    <citation type="submission" date="2023-03" db="EMBL/GenBank/DDBJ databases">
        <title>Amycolatopsis taiwanensis NBRC 103393.</title>
        <authorList>
            <person name="Ichikawa N."/>
            <person name="Sato H."/>
            <person name="Tonouchi N."/>
        </authorList>
    </citation>
    <scope>NUCLEOTIDE SEQUENCE</scope>
    <source>
        <strain evidence="9">NBRC 103393</strain>
    </source>
</reference>
<dbReference type="PANTHER" id="PTHR30572:SF4">
    <property type="entry name" value="ABC TRANSPORTER PERMEASE YTRF"/>
    <property type="match status" value="1"/>
</dbReference>
<evidence type="ECO:0000313" key="10">
    <source>
        <dbReference type="Proteomes" id="UP001165136"/>
    </source>
</evidence>
<dbReference type="Pfam" id="PF02687">
    <property type="entry name" value="FtsX"/>
    <property type="match status" value="2"/>
</dbReference>
<comment type="similarity">
    <text evidence="6">Belongs to the ABC-4 integral membrane protein family.</text>
</comment>
<keyword evidence="2" id="KW-1003">Cell membrane</keyword>
<organism evidence="9 10">
    <name type="scientific">Amycolatopsis taiwanensis</name>
    <dbReference type="NCBI Taxonomy" id="342230"/>
    <lineage>
        <taxon>Bacteria</taxon>
        <taxon>Bacillati</taxon>
        <taxon>Actinomycetota</taxon>
        <taxon>Actinomycetes</taxon>
        <taxon>Pseudonocardiales</taxon>
        <taxon>Pseudonocardiaceae</taxon>
        <taxon>Amycolatopsis</taxon>
    </lineage>
</organism>
<keyword evidence="10" id="KW-1185">Reference proteome</keyword>
<keyword evidence="4 7" id="KW-1133">Transmembrane helix</keyword>
<dbReference type="GO" id="GO:0005886">
    <property type="term" value="C:plasma membrane"/>
    <property type="evidence" value="ECO:0007669"/>
    <property type="project" value="UniProtKB-SubCell"/>
</dbReference>
<protein>
    <submittedName>
        <fullName evidence="9">ABC transporter permease</fullName>
    </submittedName>
</protein>
<feature type="transmembrane region" description="Helical" evidence="7">
    <location>
        <begin position="61"/>
        <end position="92"/>
    </location>
</feature>
<feature type="transmembrane region" description="Helical" evidence="7">
    <location>
        <begin position="595"/>
        <end position="618"/>
    </location>
</feature>
<dbReference type="AlphaFoldDB" id="A0A9W6VFT9"/>
<name>A0A9W6VFT9_9PSEU</name>
<dbReference type="RefSeq" id="WP_285489330.1">
    <property type="nucleotide sequence ID" value="NZ_BSTI01000019.1"/>
</dbReference>
<evidence type="ECO:0000256" key="7">
    <source>
        <dbReference type="SAM" id="Phobius"/>
    </source>
</evidence>
<gene>
    <name evidence="9" type="ORF">Atai01_66170</name>
</gene>
<proteinExistence type="inferred from homology"/>
<feature type="transmembrane region" description="Helical" evidence="7">
    <location>
        <begin position="548"/>
        <end position="575"/>
    </location>
</feature>
<evidence type="ECO:0000259" key="8">
    <source>
        <dbReference type="Pfam" id="PF02687"/>
    </source>
</evidence>
<feature type="transmembrane region" description="Helical" evidence="7">
    <location>
        <begin position="162"/>
        <end position="182"/>
    </location>
</feature>
<feature type="transmembrane region" description="Helical" evidence="7">
    <location>
        <begin position="210"/>
        <end position="230"/>
    </location>
</feature>
<evidence type="ECO:0000256" key="5">
    <source>
        <dbReference type="ARBA" id="ARBA00023136"/>
    </source>
</evidence>
<feature type="transmembrane region" description="Helical" evidence="7">
    <location>
        <begin position="113"/>
        <end position="137"/>
    </location>
</feature>
<dbReference type="InterPro" id="IPR050250">
    <property type="entry name" value="Macrolide_Exporter_MacB"/>
</dbReference>